<evidence type="ECO:0000313" key="13">
    <source>
        <dbReference type="Proteomes" id="UP000186303"/>
    </source>
</evidence>
<comment type="subcellular location">
    <subcellularLocation>
        <location evidence="1">Endoplasmic reticulum membrane</location>
        <topology evidence="1">Single-pass membrane protein</topology>
    </subcellularLocation>
</comment>
<keyword evidence="13" id="KW-1185">Reference proteome</keyword>
<dbReference type="AlphaFoldDB" id="M5E3Z0"/>
<reference evidence="13" key="1">
    <citation type="journal article" date="2017" name="Nucleic Acids Res.">
        <title>Proteogenomics produces comprehensive and highly accurate protein-coding gene annotation in a complete genome assembly of Malassezia sympodialis.</title>
        <authorList>
            <person name="Zhu Y."/>
            <person name="Engstroem P.G."/>
            <person name="Tellgren-Roth C."/>
            <person name="Baudo C.D."/>
            <person name="Kennell J.C."/>
            <person name="Sun S."/>
            <person name="Billmyre R.B."/>
            <person name="Schroeder M.S."/>
            <person name="Andersson A."/>
            <person name="Holm T."/>
            <person name="Sigurgeirsson B."/>
            <person name="Wu G."/>
            <person name="Sankaranarayanan S.R."/>
            <person name="Siddharthan R."/>
            <person name="Sanyal K."/>
            <person name="Lundeberg J."/>
            <person name="Nystedt B."/>
            <person name="Boekhout T."/>
            <person name="Dawson T.L. Jr."/>
            <person name="Heitman J."/>
            <person name="Scheynius A."/>
            <person name="Lehtioe J."/>
        </authorList>
    </citation>
    <scope>NUCLEOTIDE SEQUENCE [LARGE SCALE GENOMIC DNA]</scope>
    <source>
        <strain evidence="13">ATCC 42132</strain>
    </source>
</reference>
<comment type="pathway">
    <text evidence="2">Protein modification; protein glycosylation.</text>
</comment>
<evidence type="ECO:0000313" key="12">
    <source>
        <dbReference type="EMBL" id="SHO77286.1"/>
    </source>
</evidence>
<dbReference type="SUPFAM" id="SSF53756">
    <property type="entry name" value="UDP-Glycosyltransferase/glycogen phosphorylase"/>
    <property type="match status" value="1"/>
</dbReference>
<dbReference type="Proteomes" id="UP000186303">
    <property type="component" value="Chromosome 2"/>
</dbReference>
<evidence type="ECO:0000256" key="8">
    <source>
        <dbReference type="ARBA" id="ARBA00022824"/>
    </source>
</evidence>
<dbReference type="EC" id="2.4.1.142" evidence="3"/>
<dbReference type="EMBL" id="LT671822">
    <property type="protein sequence ID" value="SHO77286.1"/>
    <property type="molecule type" value="Genomic_DNA"/>
</dbReference>
<keyword evidence="6 12" id="KW-0808">Transferase</keyword>
<keyword evidence="9" id="KW-1133">Transmembrane helix</keyword>
<evidence type="ECO:0000256" key="6">
    <source>
        <dbReference type="ARBA" id="ARBA00022679"/>
    </source>
</evidence>
<evidence type="ECO:0000256" key="3">
    <source>
        <dbReference type="ARBA" id="ARBA00012611"/>
    </source>
</evidence>
<organism evidence="12 13">
    <name type="scientific">Malassezia sympodialis (strain ATCC 42132)</name>
    <name type="common">Atopic eczema-associated yeast</name>
    <dbReference type="NCBI Taxonomy" id="1230383"/>
    <lineage>
        <taxon>Eukaryota</taxon>
        <taxon>Fungi</taxon>
        <taxon>Dikarya</taxon>
        <taxon>Basidiomycota</taxon>
        <taxon>Ustilaginomycotina</taxon>
        <taxon>Malasseziomycetes</taxon>
        <taxon>Malasseziales</taxon>
        <taxon>Malasseziaceae</taxon>
        <taxon>Malassezia</taxon>
    </lineage>
</organism>
<evidence type="ECO:0000256" key="4">
    <source>
        <dbReference type="ARBA" id="ARBA00015841"/>
    </source>
</evidence>
<evidence type="ECO:0000256" key="5">
    <source>
        <dbReference type="ARBA" id="ARBA00022676"/>
    </source>
</evidence>
<dbReference type="GO" id="GO:0004578">
    <property type="term" value="F:chitobiosyldiphosphodolichol beta-mannosyltransferase activity"/>
    <property type="evidence" value="ECO:0007669"/>
    <property type="project" value="UniProtKB-EC"/>
</dbReference>
<dbReference type="OrthoDB" id="614844at2759"/>
<evidence type="ECO:0000256" key="10">
    <source>
        <dbReference type="ARBA" id="ARBA00023136"/>
    </source>
</evidence>
<evidence type="ECO:0000256" key="2">
    <source>
        <dbReference type="ARBA" id="ARBA00004922"/>
    </source>
</evidence>
<dbReference type="Gene3D" id="3.40.50.2000">
    <property type="entry name" value="Glycogen Phosphorylase B"/>
    <property type="match status" value="1"/>
</dbReference>
<dbReference type="KEGG" id="msym:MSY001_0066"/>
<dbReference type="STRING" id="1230383.M5E3Z0"/>
<evidence type="ECO:0000256" key="9">
    <source>
        <dbReference type="ARBA" id="ARBA00022989"/>
    </source>
</evidence>
<comment type="function">
    <text evidence="11">Participates in the formation of the lipid-linked precursor oligosaccharide for N-glycosylation. Involved in assembling the dolichol-pyrophosphate-GlcNAc(2)-Man(5) intermediate on the cytoplasmic surface of the ER.</text>
</comment>
<dbReference type="PANTHER" id="PTHR13036:SF0">
    <property type="entry name" value="CHITOBIOSYLDIPHOSPHODOLICHOL BETA-MANNOSYLTRANSFERASE"/>
    <property type="match status" value="1"/>
</dbReference>
<dbReference type="HOGENOM" id="CLU_012079_0_0_1"/>
<protein>
    <recommendedName>
        <fullName evidence="4">Chitobiosyldiphosphodolichol beta-mannosyltransferase</fullName>
        <ecNumber evidence="3">2.4.1.142</ecNumber>
    </recommendedName>
</protein>
<dbReference type="OMA" id="CKLIIDW"/>
<evidence type="ECO:0000256" key="1">
    <source>
        <dbReference type="ARBA" id="ARBA00004389"/>
    </source>
</evidence>
<name>M5E3Z0_MALS4</name>
<evidence type="ECO:0000256" key="11">
    <source>
        <dbReference type="ARBA" id="ARBA00024899"/>
    </source>
</evidence>
<dbReference type="InterPro" id="IPR026051">
    <property type="entry name" value="ALG1-like"/>
</dbReference>
<dbReference type="GO" id="GO:0005789">
    <property type="term" value="C:endoplasmic reticulum membrane"/>
    <property type="evidence" value="ECO:0007669"/>
    <property type="project" value="UniProtKB-SubCell"/>
</dbReference>
<keyword evidence="7" id="KW-0812">Transmembrane</keyword>
<proteinExistence type="predicted"/>
<dbReference type="Pfam" id="PF13692">
    <property type="entry name" value="Glyco_trans_1_4"/>
    <property type="match status" value="1"/>
</dbReference>
<dbReference type="PANTHER" id="PTHR13036">
    <property type="entry name" value="BETA1,4 MANNOSYLTRANSFERASE"/>
    <property type="match status" value="1"/>
</dbReference>
<accession>M5E3Z0</accession>
<gene>
    <name evidence="12" type="ORF">MSYG_1627</name>
</gene>
<evidence type="ECO:0000256" key="7">
    <source>
        <dbReference type="ARBA" id="ARBA00022692"/>
    </source>
</evidence>
<keyword evidence="5 12" id="KW-0328">Glycosyltransferase</keyword>
<dbReference type="VEuPathDB" id="FungiDB:MSYG_1627"/>
<keyword evidence="10" id="KW-0472">Membrane</keyword>
<sequence length="430" mass="46548">MLALAVAALVVLATLLLGRMRAPARRTAMVIVLGDVARSPRMCYHVRSLADAGWSVAVAGYLETRRPADLGPGVRCVPLWTPPHALQSLPRALFAVVALVKVPLQAVTLLWQIVTHTPRPSLVLVQTPPAIPTLGVVRLACAITRSTLVIDWHNLGYTLLALKLGARSPLVAVARTLERWLGARADVHLFVTHAMRTQLLTQWRLRGRTAVLHDRPPAHFHRLSPPERDEFLARHPVCAGSGRACKLVVSSTSWTPDEDIGMLLDAAALYETLARRDPAVPPICVVITGRGPLREAYERDMAARALREAWSHVTVRTAWLAADDYPRLLGVADVGVSLHTSSSGIDLPMKVVDMLGCGLPVCALSFACLPELIESGVNGAVFSSASELATCMADVLTGRRRFPHAGFLGADAPTWQAQWTRTVAPLLPHS</sequence>
<keyword evidence="8" id="KW-0256">Endoplasmic reticulum</keyword>